<feature type="domain" description="PAS" evidence="7">
    <location>
        <begin position="458"/>
        <end position="523"/>
    </location>
</feature>
<keyword evidence="6" id="KW-0175">Coiled coil</keyword>
<dbReference type="Pfam" id="PF08447">
    <property type="entry name" value="PAS_3"/>
    <property type="match status" value="1"/>
</dbReference>
<dbReference type="Gene3D" id="3.30.450.20">
    <property type="entry name" value="PAS domain"/>
    <property type="match status" value="5"/>
</dbReference>
<dbReference type="Gene3D" id="3.30.565.10">
    <property type="entry name" value="Histidine kinase-like ATPase, C-terminal domain"/>
    <property type="match status" value="1"/>
</dbReference>
<dbReference type="InterPro" id="IPR000014">
    <property type="entry name" value="PAS"/>
</dbReference>
<sequence>MPFTAIFHNDNGNTLYCWDVKTVSNKLGEIISIIFTGVNADPAIKSDSVVPDIADSLPISDKEQFEVDLLKNAYTLDSLFEGLALYDKNGHIVYANKASGSIVGLPKEQIRGKISPEAGWKFIHEDGSIFDLQADPAAVTLRTGIACKNVVMGIYNPDSVLTWISINSQPIFIDGADKPAYVISSFVDITEQKKSVQEIINAERLLSLVLSSSSSSFILLDLDHRVTRYNNLALEYYSAITGRRELKAVYYPEIALALSDLNIHQILKNAGSGAEEIHETQIPVLGRDKWFEVMFRPVWDENKNIIGVYNLIKDITRKRLNAEALRITQTRFKEIFNSAFQFMAILNPAGEIEEVNDSFLQFSGNSPDAVKGKKIWDTYWWDIPGSSRTKFKEAVKMASGGITMRQEAEIRSQTTSALVDFSIKPVYDQSGKCNFLIVEGRPIDEQRKAEKELIKQEMQFTSFMNNSPTSAWIADEFNVIRYVSKTAHESFGIPSDAVGRAIETIFPADLANEYININKIVFNSNKPFETRTTSVDANGIARIQHLFKFPLGRDSNGIRLVGGVGMDITPIINTKKELRALYERYEFARKATSDIIWDWDIEKNVIAQGESSSRDYEFAKRKFSLEIKEARIHPEDRERYLASIKKVLKGKKAYWQFEYRLKNNRNRYRIIYDKAYIIRDDKMKAVRMIGAMQDITDQRKLENKLADKEKNRKKEVVKAIIKAQENERKEISHELHDNVCQILATCKLYIDVCMRESTDNTLLNDCKNMLITGIDEIRNLSHSLTPAAFEEKGLFQATEELIAQLNGLGRLTITLLVPENHLEYTIVPEMKTAIYRIIQEQLNNILKHANATKVDVVFSENRSGLHLMVKDNGIGFDFGKIKRGLGLNNIISRVSLFDGEVSFNSSPGHGCKMQVYFPIKKGQANEW</sequence>
<dbReference type="EC" id="2.7.13.3" evidence="2"/>
<evidence type="ECO:0000256" key="2">
    <source>
        <dbReference type="ARBA" id="ARBA00012438"/>
    </source>
</evidence>
<dbReference type="AlphaFoldDB" id="A0AAJ6BHX8"/>
<protein>
    <recommendedName>
        <fullName evidence="2">histidine kinase</fullName>
        <ecNumber evidence="2">2.7.13.3</ecNumber>
    </recommendedName>
</protein>
<proteinExistence type="predicted"/>
<reference evidence="9" key="1">
    <citation type="submission" date="2023-03" db="EMBL/GenBank/DDBJ databases">
        <title>Andean soil-derived lignocellulolytic bacterial consortium as a source of novel taxa and putative plastic-active enzymes.</title>
        <authorList>
            <person name="Diaz-Garcia L."/>
            <person name="Chuvochina M."/>
            <person name="Feuerriegel G."/>
            <person name="Bunk B."/>
            <person name="Sproer C."/>
            <person name="Streit W.R."/>
            <person name="Rodriguez L.M."/>
            <person name="Overmann J."/>
            <person name="Jimenez D.J."/>
        </authorList>
    </citation>
    <scope>NUCLEOTIDE SEQUENCE</scope>
    <source>
        <strain evidence="9">MAG 7</strain>
    </source>
</reference>
<dbReference type="GO" id="GO:0004673">
    <property type="term" value="F:protein histidine kinase activity"/>
    <property type="evidence" value="ECO:0007669"/>
    <property type="project" value="UniProtKB-EC"/>
</dbReference>
<dbReference type="CDD" id="cd00130">
    <property type="entry name" value="PAS"/>
    <property type="match status" value="3"/>
</dbReference>
<evidence type="ECO:0000313" key="10">
    <source>
        <dbReference type="Proteomes" id="UP001220610"/>
    </source>
</evidence>
<dbReference type="Pfam" id="PF13426">
    <property type="entry name" value="PAS_9"/>
    <property type="match status" value="2"/>
</dbReference>
<comment type="catalytic activity">
    <reaction evidence="1">
        <text>ATP + protein L-histidine = ADP + protein N-phospho-L-histidine.</text>
        <dbReference type="EC" id="2.7.13.3"/>
    </reaction>
</comment>
<evidence type="ECO:0000259" key="8">
    <source>
        <dbReference type="SMART" id="SM00387"/>
    </source>
</evidence>
<feature type="coiled-coil region" evidence="6">
    <location>
        <begin position="698"/>
        <end position="726"/>
    </location>
</feature>
<dbReference type="InterPro" id="IPR035965">
    <property type="entry name" value="PAS-like_dom_sf"/>
</dbReference>
<dbReference type="InterPro" id="IPR013655">
    <property type="entry name" value="PAS_fold_3"/>
</dbReference>
<dbReference type="Pfam" id="PF02518">
    <property type="entry name" value="HATPase_c"/>
    <property type="match status" value="1"/>
</dbReference>
<keyword evidence="3" id="KW-0808">Transferase</keyword>
<dbReference type="NCBIfam" id="TIGR00229">
    <property type="entry name" value="sensory_box"/>
    <property type="match status" value="2"/>
</dbReference>
<dbReference type="SMART" id="SM00387">
    <property type="entry name" value="HATPase_c"/>
    <property type="match status" value="1"/>
</dbReference>
<dbReference type="EMBL" id="CP119311">
    <property type="protein sequence ID" value="WEK36334.1"/>
    <property type="molecule type" value="Genomic_DNA"/>
</dbReference>
<accession>A0AAJ6BHX8</accession>
<dbReference type="CDD" id="cd16917">
    <property type="entry name" value="HATPase_UhpB-NarQ-NarX-like"/>
    <property type="match status" value="1"/>
</dbReference>
<evidence type="ECO:0000256" key="1">
    <source>
        <dbReference type="ARBA" id="ARBA00000085"/>
    </source>
</evidence>
<dbReference type="Pfam" id="PF08448">
    <property type="entry name" value="PAS_4"/>
    <property type="match status" value="1"/>
</dbReference>
<feature type="domain" description="Histidine kinase/HSP90-like ATPase" evidence="8">
    <location>
        <begin position="829"/>
        <end position="921"/>
    </location>
</feature>
<dbReference type="InterPro" id="IPR001610">
    <property type="entry name" value="PAC"/>
</dbReference>
<dbReference type="Proteomes" id="UP001220610">
    <property type="component" value="Chromosome"/>
</dbReference>
<dbReference type="InterPro" id="IPR003594">
    <property type="entry name" value="HATPase_dom"/>
</dbReference>
<dbReference type="PANTHER" id="PTHR24421">
    <property type="entry name" value="NITRATE/NITRITE SENSOR PROTEIN NARX-RELATED"/>
    <property type="match status" value="1"/>
</dbReference>
<evidence type="ECO:0000256" key="6">
    <source>
        <dbReference type="SAM" id="Coils"/>
    </source>
</evidence>
<dbReference type="SMART" id="SM00091">
    <property type="entry name" value="PAS"/>
    <property type="match status" value="4"/>
</dbReference>
<dbReference type="InterPro" id="IPR013656">
    <property type="entry name" value="PAS_4"/>
</dbReference>
<evidence type="ECO:0000256" key="3">
    <source>
        <dbReference type="ARBA" id="ARBA00022679"/>
    </source>
</evidence>
<feature type="domain" description="PAS" evidence="7">
    <location>
        <begin position="204"/>
        <end position="267"/>
    </location>
</feature>
<dbReference type="SUPFAM" id="SSF55874">
    <property type="entry name" value="ATPase domain of HSP90 chaperone/DNA topoisomerase II/histidine kinase"/>
    <property type="match status" value="1"/>
</dbReference>
<organism evidence="9 10">
    <name type="scientific">Candidatus Pseudobacter hemicellulosilyticus</name>
    <dbReference type="NCBI Taxonomy" id="3121375"/>
    <lineage>
        <taxon>Bacteria</taxon>
        <taxon>Pseudomonadati</taxon>
        <taxon>Bacteroidota</taxon>
        <taxon>Chitinophagia</taxon>
        <taxon>Chitinophagales</taxon>
        <taxon>Chitinophagaceae</taxon>
        <taxon>Pseudobacter</taxon>
    </lineage>
</organism>
<name>A0AAJ6BHX8_9BACT</name>
<evidence type="ECO:0000313" key="9">
    <source>
        <dbReference type="EMBL" id="WEK36334.1"/>
    </source>
</evidence>
<dbReference type="SMART" id="SM00086">
    <property type="entry name" value="PAC"/>
    <property type="match status" value="3"/>
</dbReference>
<feature type="domain" description="PAS" evidence="7">
    <location>
        <begin position="70"/>
        <end position="140"/>
    </location>
</feature>
<dbReference type="InterPro" id="IPR050482">
    <property type="entry name" value="Sensor_HK_TwoCompSys"/>
</dbReference>
<dbReference type="PANTHER" id="PTHR24421:SF10">
    <property type="entry name" value="NITRATE_NITRITE SENSOR PROTEIN NARQ"/>
    <property type="match status" value="1"/>
</dbReference>
<evidence type="ECO:0000256" key="4">
    <source>
        <dbReference type="ARBA" id="ARBA00022777"/>
    </source>
</evidence>
<dbReference type="Gene3D" id="1.20.5.1930">
    <property type="match status" value="1"/>
</dbReference>
<gene>
    <name evidence="9" type="ORF">P0Y53_02370</name>
</gene>
<keyword evidence="5" id="KW-0902">Two-component regulatory system</keyword>
<evidence type="ECO:0000256" key="5">
    <source>
        <dbReference type="ARBA" id="ARBA00023012"/>
    </source>
</evidence>
<dbReference type="InterPro" id="IPR036890">
    <property type="entry name" value="HATPase_C_sf"/>
</dbReference>
<dbReference type="GO" id="GO:0000160">
    <property type="term" value="P:phosphorelay signal transduction system"/>
    <property type="evidence" value="ECO:0007669"/>
    <property type="project" value="UniProtKB-KW"/>
</dbReference>
<dbReference type="SUPFAM" id="SSF55785">
    <property type="entry name" value="PYP-like sensor domain (PAS domain)"/>
    <property type="match status" value="5"/>
</dbReference>
<evidence type="ECO:0000259" key="7">
    <source>
        <dbReference type="SMART" id="SM00091"/>
    </source>
</evidence>
<feature type="domain" description="PAS" evidence="7">
    <location>
        <begin position="330"/>
        <end position="396"/>
    </location>
</feature>
<keyword evidence="4" id="KW-0418">Kinase</keyword>